<dbReference type="PANTHER" id="PTHR11905:SF247">
    <property type="entry name" value="PEPTIDASE M12B DOMAIN-CONTAINING PROTEIN"/>
    <property type="match status" value="1"/>
</dbReference>
<dbReference type="SUPFAM" id="SSF55486">
    <property type="entry name" value="Metalloproteases ('zincins'), catalytic domain"/>
    <property type="match status" value="1"/>
</dbReference>
<dbReference type="GO" id="GO:0046872">
    <property type="term" value="F:metal ion binding"/>
    <property type="evidence" value="ECO:0007669"/>
    <property type="project" value="UniProtKB-KW"/>
</dbReference>
<organism evidence="13 14">
    <name type="scientific">Petrolisthes cinctipes</name>
    <name type="common">Flat porcelain crab</name>
    <dbReference type="NCBI Taxonomy" id="88211"/>
    <lineage>
        <taxon>Eukaryota</taxon>
        <taxon>Metazoa</taxon>
        <taxon>Ecdysozoa</taxon>
        <taxon>Arthropoda</taxon>
        <taxon>Crustacea</taxon>
        <taxon>Multicrustacea</taxon>
        <taxon>Malacostraca</taxon>
        <taxon>Eumalacostraca</taxon>
        <taxon>Eucarida</taxon>
        <taxon>Decapoda</taxon>
        <taxon>Pleocyemata</taxon>
        <taxon>Anomura</taxon>
        <taxon>Galatheoidea</taxon>
        <taxon>Porcellanidae</taxon>
        <taxon>Petrolisthes</taxon>
    </lineage>
</organism>
<evidence type="ECO:0000259" key="12">
    <source>
        <dbReference type="PROSITE" id="PS50215"/>
    </source>
</evidence>
<dbReference type="Proteomes" id="UP001286313">
    <property type="component" value="Unassembled WGS sequence"/>
</dbReference>
<dbReference type="InterPro" id="IPR024079">
    <property type="entry name" value="MetalloPept_cat_dom_sf"/>
</dbReference>
<dbReference type="GO" id="GO:0004222">
    <property type="term" value="F:metalloendopeptidase activity"/>
    <property type="evidence" value="ECO:0007669"/>
    <property type="project" value="InterPro"/>
</dbReference>
<dbReference type="AlphaFoldDB" id="A0AAE1FYD2"/>
<sequence>MGLTKEDLYFLFGDEEEPPSHSLVNVRSRSRERRSTPSLTHDPGLLDVTLEDEGQKIEFELHLNPDLVSPDFLLVVRDGNEITEERGLGRPSCLYYGTAKGRPDISAALSNCDGQGFTGVIMSGNESQLLRPLQPHKRQRRQTNLGDDLTPDGLHVIHNRREGAKCGVFDIKAMTAPRLVVELNSGDDETNDDDDDDEDEMREQHNVKKREAEREESVHGMGMGEVGEKEKKREQHKVGKREIGSSRKEQIETAVFVDDELYKVINNANPNKNTEETVKDLVFTIMNGVHMLYNAPSLDRHFTITLVRVDIVKNSTRGPSKADGDIQRYLTSFCVWQKDLNTNTQVGESWDHALMLSGLNLYDGFPKVYSVIGLAWVSGMCHPLYSCTINEGTSFESVYVIAHEMGHNLGMSHDGSKGGNQCDGSKFLMSASTGPGKVTWSTCSNQELKSFLKSGKACLQFRDRGPRKLEFESDNLPGEKFTQERQCTFAEGSNFKPYVTSKAPYNSVCRELWCQNTTHALRIHPALEGTTCGLKKYCVNGQCIAKTTFTTITKPSSTNAPPTKAPRKDEESSGLSNIFRRIRDLFRRYLSLRSDSATSVFTSRWRQTPLTSCSAECGGGWKEEIVTCMGAEGRVPLADNLCDMHSRPPTKTACNTSPCITAIGSQGLAFPGN</sequence>
<feature type="compositionally biased region" description="Basic and acidic residues" evidence="11">
    <location>
        <begin position="226"/>
        <end position="245"/>
    </location>
</feature>
<evidence type="ECO:0000313" key="14">
    <source>
        <dbReference type="Proteomes" id="UP001286313"/>
    </source>
</evidence>
<dbReference type="Pfam" id="PF01421">
    <property type="entry name" value="Reprolysin"/>
    <property type="match status" value="1"/>
</dbReference>
<dbReference type="PROSITE" id="PS50215">
    <property type="entry name" value="ADAM_MEPRO"/>
    <property type="match status" value="1"/>
</dbReference>
<keyword evidence="3" id="KW-0732">Signal</keyword>
<keyword evidence="9" id="KW-0325">Glycoprotein</keyword>
<dbReference type="Pfam" id="PF19030">
    <property type="entry name" value="TSP1_ADAMTS"/>
    <property type="match status" value="1"/>
</dbReference>
<feature type="compositionally biased region" description="Acidic residues" evidence="11">
    <location>
        <begin position="185"/>
        <end position="201"/>
    </location>
</feature>
<feature type="region of interest" description="Disordered" evidence="11">
    <location>
        <begin position="21"/>
        <end position="44"/>
    </location>
</feature>
<feature type="compositionally biased region" description="Basic and acidic residues" evidence="11">
    <location>
        <begin position="202"/>
        <end position="218"/>
    </location>
</feature>
<dbReference type="PROSITE" id="PS50092">
    <property type="entry name" value="TSP1"/>
    <property type="match status" value="1"/>
</dbReference>
<dbReference type="SUPFAM" id="SSF82895">
    <property type="entry name" value="TSP-1 type 1 repeat"/>
    <property type="match status" value="1"/>
</dbReference>
<accession>A0AAE1FYD2</accession>
<evidence type="ECO:0000256" key="9">
    <source>
        <dbReference type="ARBA" id="ARBA00023180"/>
    </source>
</evidence>
<feature type="domain" description="Peptidase M12B" evidence="12">
    <location>
        <begin position="249"/>
        <end position="464"/>
    </location>
</feature>
<reference evidence="13" key="1">
    <citation type="submission" date="2023-10" db="EMBL/GenBank/DDBJ databases">
        <title>Genome assemblies of two species of porcelain crab, Petrolisthes cinctipes and Petrolisthes manimaculis (Anomura: Porcellanidae).</title>
        <authorList>
            <person name="Angst P."/>
        </authorList>
    </citation>
    <scope>NUCLEOTIDE SEQUENCE</scope>
    <source>
        <strain evidence="13">PB745_01</strain>
        <tissue evidence="13">Gill</tissue>
    </source>
</reference>
<evidence type="ECO:0000256" key="3">
    <source>
        <dbReference type="ARBA" id="ARBA00022729"/>
    </source>
</evidence>
<keyword evidence="2 10" id="KW-0479">Metal-binding</keyword>
<keyword evidence="7" id="KW-0482">Metalloprotease</keyword>
<evidence type="ECO:0000256" key="4">
    <source>
        <dbReference type="ARBA" id="ARBA00022737"/>
    </source>
</evidence>
<dbReference type="PANTHER" id="PTHR11905">
    <property type="entry name" value="ADAM A DISINTEGRIN AND METALLOPROTEASE DOMAIN"/>
    <property type="match status" value="1"/>
</dbReference>
<dbReference type="InterPro" id="IPR002870">
    <property type="entry name" value="Peptidase_M12B_N"/>
</dbReference>
<feature type="binding site" evidence="10">
    <location>
        <position position="407"/>
    </location>
    <ligand>
        <name>Zn(2+)</name>
        <dbReference type="ChEBI" id="CHEBI:29105"/>
        <note>catalytic</note>
    </ligand>
</feature>
<name>A0AAE1FYD2_PETCI</name>
<dbReference type="InterPro" id="IPR000884">
    <property type="entry name" value="TSP1_rpt"/>
</dbReference>
<evidence type="ECO:0000256" key="7">
    <source>
        <dbReference type="ARBA" id="ARBA00023049"/>
    </source>
</evidence>
<comment type="caution">
    <text evidence="13">The sequence shown here is derived from an EMBL/GenBank/DDBJ whole genome shotgun (WGS) entry which is preliminary data.</text>
</comment>
<gene>
    <name evidence="13" type="ORF">Pcinc_012655</name>
</gene>
<dbReference type="Gene3D" id="2.20.100.10">
    <property type="entry name" value="Thrombospondin type-1 (TSP1) repeat"/>
    <property type="match status" value="1"/>
</dbReference>
<keyword evidence="14" id="KW-1185">Reference proteome</keyword>
<keyword evidence="8" id="KW-1015">Disulfide bond</keyword>
<feature type="region of interest" description="Disordered" evidence="11">
    <location>
        <begin position="182"/>
        <end position="245"/>
    </location>
</feature>
<evidence type="ECO:0000256" key="1">
    <source>
        <dbReference type="ARBA" id="ARBA00022670"/>
    </source>
</evidence>
<protein>
    <recommendedName>
        <fullName evidence="12">Peptidase M12B domain-containing protein</fullName>
    </recommendedName>
</protein>
<evidence type="ECO:0000256" key="5">
    <source>
        <dbReference type="ARBA" id="ARBA00022801"/>
    </source>
</evidence>
<evidence type="ECO:0000313" key="13">
    <source>
        <dbReference type="EMBL" id="KAK3883003.1"/>
    </source>
</evidence>
<dbReference type="GO" id="GO:0006508">
    <property type="term" value="P:proteolysis"/>
    <property type="evidence" value="ECO:0007669"/>
    <property type="project" value="UniProtKB-KW"/>
</dbReference>
<comment type="caution">
    <text evidence="10">Lacks conserved residue(s) required for the propagation of feature annotation.</text>
</comment>
<dbReference type="InterPro" id="IPR036383">
    <property type="entry name" value="TSP1_rpt_sf"/>
</dbReference>
<dbReference type="InterPro" id="IPR041645">
    <property type="entry name" value="ADAMTS_CR_2"/>
</dbReference>
<evidence type="ECO:0000256" key="2">
    <source>
        <dbReference type="ARBA" id="ARBA00022723"/>
    </source>
</evidence>
<keyword evidence="4" id="KW-0677">Repeat</keyword>
<dbReference type="InterPro" id="IPR001590">
    <property type="entry name" value="Peptidase_M12B"/>
</dbReference>
<feature type="active site" evidence="10">
    <location>
        <position position="404"/>
    </location>
</feature>
<feature type="binding site" evidence="10">
    <location>
        <position position="403"/>
    </location>
    <ligand>
        <name>Zn(2+)</name>
        <dbReference type="ChEBI" id="CHEBI:29105"/>
        <note>catalytic</note>
    </ligand>
</feature>
<keyword evidence="1" id="KW-0645">Protease</keyword>
<dbReference type="Pfam" id="PF01562">
    <property type="entry name" value="Pep_M12B_propep"/>
    <property type="match status" value="1"/>
</dbReference>
<dbReference type="EMBL" id="JAWQEG010001038">
    <property type="protein sequence ID" value="KAK3883003.1"/>
    <property type="molecule type" value="Genomic_DNA"/>
</dbReference>
<evidence type="ECO:0000256" key="6">
    <source>
        <dbReference type="ARBA" id="ARBA00022833"/>
    </source>
</evidence>
<evidence type="ECO:0000256" key="11">
    <source>
        <dbReference type="SAM" id="MobiDB-lite"/>
    </source>
</evidence>
<feature type="binding site" evidence="10">
    <location>
        <position position="413"/>
    </location>
    <ligand>
        <name>Zn(2+)</name>
        <dbReference type="ChEBI" id="CHEBI:29105"/>
        <note>catalytic</note>
    </ligand>
</feature>
<keyword evidence="6 10" id="KW-0862">Zinc</keyword>
<evidence type="ECO:0000256" key="10">
    <source>
        <dbReference type="PROSITE-ProRule" id="PRU00276"/>
    </source>
</evidence>
<evidence type="ECO:0000256" key="8">
    <source>
        <dbReference type="ARBA" id="ARBA00023157"/>
    </source>
</evidence>
<dbReference type="Pfam" id="PF17771">
    <property type="entry name" value="ADAMTS_CR_2"/>
    <property type="match status" value="1"/>
</dbReference>
<dbReference type="Gene3D" id="3.40.390.10">
    <property type="entry name" value="Collagenase (Catalytic Domain)"/>
    <property type="match status" value="1"/>
</dbReference>
<keyword evidence="5" id="KW-0378">Hydrolase</keyword>
<dbReference type="Gene3D" id="3.40.1620.60">
    <property type="match status" value="1"/>
</dbReference>
<proteinExistence type="predicted"/>